<protein>
    <submittedName>
        <fullName evidence="1">Uncharacterized protein</fullName>
    </submittedName>
</protein>
<dbReference type="Proteomes" id="UP001596414">
    <property type="component" value="Unassembled WGS sequence"/>
</dbReference>
<dbReference type="EMBL" id="JBHSZQ010000047">
    <property type="protein sequence ID" value="MFC7126899.1"/>
    <property type="molecule type" value="Genomic_DNA"/>
</dbReference>
<accession>A0ABD5XAK5</accession>
<gene>
    <name evidence="1" type="ORF">ACFQJ7_12845</name>
</gene>
<evidence type="ECO:0000313" key="2">
    <source>
        <dbReference type="Proteomes" id="UP001596414"/>
    </source>
</evidence>
<name>A0ABD5XAK5_9EURY</name>
<dbReference type="RefSeq" id="WP_267637256.1">
    <property type="nucleotide sequence ID" value="NZ_JAODIY010000009.1"/>
</dbReference>
<comment type="caution">
    <text evidence="1">The sequence shown here is derived from an EMBL/GenBank/DDBJ whole genome shotgun (WGS) entry which is preliminary data.</text>
</comment>
<proteinExistence type="predicted"/>
<sequence length="87" mass="9998">MQHTQRKLKNRPTSDVRDDAKPVVIHLVNDDTIHAADHETRNGWVIVYRFTTTGIDKKVPRESVLFIDRVNDDGDDEPSRNGGEDSW</sequence>
<dbReference type="AlphaFoldDB" id="A0ABD5XAK5"/>
<organism evidence="1 2">
    <name type="scientific">Halovenus rubra</name>
    <dbReference type="NCBI Taxonomy" id="869890"/>
    <lineage>
        <taxon>Archaea</taxon>
        <taxon>Methanobacteriati</taxon>
        <taxon>Methanobacteriota</taxon>
        <taxon>Stenosarchaea group</taxon>
        <taxon>Halobacteria</taxon>
        <taxon>Halobacteriales</taxon>
        <taxon>Haloarculaceae</taxon>
        <taxon>Halovenus</taxon>
    </lineage>
</organism>
<evidence type="ECO:0000313" key="1">
    <source>
        <dbReference type="EMBL" id="MFC7126899.1"/>
    </source>
</evidence>
<reference evidence="1 2" key="1">
    <citation type="journal article" date="2014" name="Int. J. Syst. Evol. Microbiol.">
        <title>Complete genome sequence of Corynebacterium casei LMG S-19264T (=DSM 44701T), isolated from a smear-ripened cheese.</title>
        <authorList>
            <consortium name="US DOE Joint Genome Institute (JGI-PGF)"/>
            <person name="Walter F."/>
            <person name="Albersmeier A."/>
            <person name="Kalinowski J."/>
            <person name="Ruckert C."/>
        </authorList>
    </citation>
    <scope>NUCLEOTIDE SEQUENCE [LARGE SCALE GENOMIC DNA]</scope>
    <source>
        <strain evidence="1 2">CGMCC 4.7215</strain>
    </source>
</reference>